<dbReference type="AlphaFoldDB" id="A0A286UFZ8"/>
<comment type="similarity">
    <text evidence="1">Belongs to the palC family.</text>
</comment>
<name>A0A286UFZ8_9AGAM</name>
<dbReference type="Gene3D" id="1.25.40.280">
    <property type="entry name" value="alix/aip1 like domains"/>
    <property type="match status" value="1"/>
</dbReference>
<dbReference type="InterPro" id="IPR037505">
    <property type="entry name" value="pH-resp_palC"/>
</dbReference>
<feature type="domain" description="BRO1" evidence="4">
    <location>
        <begin position="1"/>
        <end position="438"/>
    </location>
</feature>
<feature type="compositionally biased region" description="Polar residues" evidence="3">
    <location>
        <begin position="415"/>
        <end position="431"/>
    </location>
</feature>
<proteinExistence type="inferred from homology"/>
<dbReference type="SMART" id="SM01041">
    <property type="entry name" value="BRO1"/>
    <property type="match status" value="1"/>
</dbReference>
<feature type="compositionally biased region" description="Polar residues" evidence="3">
    <location>
        <begin position="462"/>
        <end position="486"/>
    </location>
</feature>
<evidence type="ECO:0000256" key="3">
    <source>
        <dbReference type="SAM" id="MobiDB-lite"/>
    </source>
</evidence>
<dbReference type="Proteomes" id="UP000217199">
    <property type="component" value="Unassembled WGS sequence"/>
</dbReference>
<evidence type="ECO:0000256" key="2">
    <source>
        <dbReference type="ARBA" id="ARBA00022193"/>
    </source>
</evidence>
<dbReference type="CDD" id="cd09245">
    <property type="entry name" value="BRO1_UmRIM23-like"/>
    <property type="match status" value="1"/>
</dbReference>
<dbReference type="Pfam" id="PF03097">
    <property type="entry name" value="BRO1"/>
    <property type="match status" value="1"/>
</dbReference>
<evidence type="ECO:0000256" key="1">
    <source>
        <dbReference type="ARBA" id="ARBA00010997"/>
    </source>
</evidence>
<dbReference type="InParanoid" id="A0A286UFZ8"/>
<keyword evidence="6" id="KW-1185">Reference proteome</keyword>
<dbReference type="GO" id="GO:0005886">
    <property type="term" value="C:plasma membrane"/>
    <property type="evidence" value="ECO:0007669"/>
    <property type="project" value="TreeGrafter"/>
</dbReference>
<comment type="caution">
    <text evidence="5">The sequence shown here is derived from an EMBL/GenBank/DDBJ whole genome shotgun (WGS) entry which is preliminary data.</text>
</comment>
<evidence type="ECO:0000313" key="5">
    <source>
        <dbReference type="EMBL" id="PAV18469.1"/>
    </source>
</evidence>
<evidence type="ECO:0000259" key="4">
    <source>
        <dbReference type="PROSITE" id="PS51180"/>
    </source>
</evidence>
<dbReference type="GO" id="GO:0071467">
    <property type="term" value="P:cellular response to pH"/>
    <property type="evidence" value="ECO:0007669"/>
    <property type="project" value="InterPro"/>
</dbReference>
<sequence>MTSYLYELPTTGSLSYTDYCIDNTGSYANDISDATQARANLRAALKESKHSEGEKDFLSLVKVVDNYLPYLYAIKACFDSEEINLSSVPVFSWRSTLSSHMIQSSPRLSVESLHGDLSFTLLTYAFVLSNLARTVVHSLGSYETERTISDNERKVKDEKLNFAVSLLCRASGIFKFISDQVLPEWDRAKVDIPSTSPIHRPIDVTQDMVNALAKMSLADAQTLAIRKLLSKSAYDSTLSPGPPLPKSHPSPALLAKLYLECHALYSSAYALVSTVGKKGLKSGFNIGVAKLGKEKTGNTDNNATDEVSSTLRNYLSDATHFSIALAHKWLGVDAGENGTPSKAGVAVGFLQWACTELESLRPSARTVSLDRDKRGRVRASKDTINSELQSATTFLKQYKKMNDTLHFQPIPTRGELQTQVPEGRSAVSQKPFSRIIPKFGPGSNGWKERREIGDEKGIDSPPTDSEGASSIPSPRTRGTSTSQTPSYAGEGSYF</sequence>
<reference evidence="5 6" key="1">
    <citation type="journal article" date="2017" name="Mol. Ecol.">
        <title>Comparative and population genomic landscape of Phellinus noxius: A hypervariable fungus causing root rot in trees.</title>
        <authorList>
            <person name="Chung C.L."/>
            <person name="Lee T.J."/>
            <person name="Akiba M."/>
            <person name="Lee H.H."/>
            <person name="Kuo T.H."/>
            <person name="Liu D."/>
            <person name="Ke H.M."/>
            <person name="Yokoi T."/>
            <person name="Roa M.B."/>
            <person name="Lu M.J."/>
            <person name="Chang Y.Y."/>
            <person name="Ann P.J."/>
            <person name="Tsai J.N."/>
            <person name="Chen C.Y."/>
            <person name="Tzean S.S."/>
            <person name="Ota Y."/>
            <person name="Hattori T."/>
            <person name="Sahashi N."/>
            <person name="Liou R.F."/>
            <person name="Kikuchi T."/>
            <person name="Tsai I.J."/>
        </authorList>
    </citation>
    <scope>NUCLEOTIDE SEQUENCE [LARGE SCALE GENOMIC DNA]</scope>
    <source>
        <strain evidence="5 6">FFPRI411160</strain>
    </source>
</reference>
<feature type="region of interest" description="Disordered" evidence="3">
    <location>
        <begin position="410"/>
        <end position="494"/>
    </location>
</feature>
<evidence type="ECO:0000313" key="6">
    <source>
        <dbReference type="Proteomes" id="UP000217199"/>
    </source>
</evidence>
<dbReference type="InterPro" id="IPR038499">
    <property type="entry name" value="BRO1_sf"/>
</dbReference>
<dbReference type="PANTHER" id="PTHR40463">
    <property type="entry name" value="PH-RESPONSE REGULATOR PROTEIN PALC"/>
    <property type="match status" value="1"/>
</dbReference>
<accession>A0A286UFZ8</accession>
<organism evidence="5 6">
    <name type="scientific">Pyrrhoderma noxium</name>
    <dbReference type="NCBI Taxonomy" id="2282107"/>
    <lineage>
        <taxon>Eukaryota</taxon>
        <taxon>Fungi</taxon>
        <taxon>Dikarya</taxon>
        <taxon>Basidiomycota</taxon>
        <taxon>Agaricomycotina</taxon>
        <taxon>Agaricomycetes</taxon>
        <taxon>Hymenochaetales</taxon>
        <taxon>Hymenochaetaceae</taxon>
        <taxon>Pyrrhoderma</taxon>
    </lineage>
</organism>
<dbReference type="PANTHER" id="PTHR40463:SF1">
    <property type="entry name" value="PH-RESPONSE REGULATOR PROTEIN PALC"/>
    <property type="match status" value="1"/>
</dbReference>
<dbReference type="EMBL" id="NBII01000005">
    <property type="protein sequence ID" value="PAV18469.1"/>
    <property type="molecule type" value="Genomic_DNA"/>
</dbReference>
<gene>
    <name evidence="5" type="ORF">PNOK_0531100</name>
</gene>
<dbReference type="PROSITE" id="PS51180">
    <property type="entry name" value="BRO1"/>
    <property type="match status" value="1"/>
</dbReference>
<dbReference type="STRING" id="2282107.A0A286UFZ8"/>
<feature type="compositionally biased region" description="Basic and acidic residues" evidence="3">
    <location>
        <begin position="446"/>
        <end position="458"/>
    </location>
</feature>
<dbReference type="OrthoDB" id="10266451at2759"/>
<protein>
    <recommendedName>
        <fullName evidence="2">pH-response regulator protein palC</fullName>
    </recommendedName>
</protein>
<dbReference type="InterPro" id="IPR004328">
    <property type="entry name" value="BRO1_dom"/>
</dbReference>